<keyword evidence="11" id="KW-0735">Signal-anchor</keyword>
<dbReference type="InterPro" id="IPR007754">
    <property type="entry name" value="GlcNAc_II"/>
</dbReference>
<keyword evidence="9" id="KW-0812">Transmembrane</keyword>
<dbReference type="PANTHER" id="PTHR12871">
    <property type="entry name" value="BETA-1,2-N-ACETYLGLUCOSAMINYLTRANSFERASE II"/>
    <property type="match status" value="1"/>
</dbReference>
<dbReference type="OrthoDB" id="6019616at2759"/>
<dbReference type="Pfam" id="PF05060">
    <property type="entry name" value="MGAT2"/>
    <property type="match status" value="1"/>
</dbReference>
<dbReference type="GO" id="GO:0005795">
    <property type="term" value="C:Golgi stack"/>
    <property type="evidence" value="ECO:0007669"/>
    <property type="project" value="InterPro"/>
</dbReference>
<keyword evidence="8" id="KW-0808">Transferase</keyword>
<evidence type="ECO:0000313" key="28">
    <source>
        <dbReference type="Proteomes" id="UP000002358"/>
    </source>
</evidence>
<feature type="binding site" evidence="23">
    <location>
        <begin position="261"/>
        <end position="265"/>
    </location>
    <ligand>
        <name>substrate</name>
    </ligand>
</feature>
<sequence>MQEHDVACKRELQRMRKFKVYNDVTLFFIFASRYVEHQYDVYNDYISAKFKRTEKKLRRICAVENHLCDIFLAHLTYTAIENLAKFLKERRNGTLGRGSGNGTNASSSGNGAEELSEREIADIRRQIEAVNAEQRVLNEEAFGPLAPDAPVIVVQVHDRLTYLRHLIISLAQARGIEQTLLVFSHDVWNPDINYLVQNVDFCRVMQIFYPHSIQTHPKSFPGESPNDCPRNIRKEQALNLGCTNAQHPDLYGHYREAKFTQTKHHWWWKANRVFDRLTATRNHTGMVLFLEEDHYVAEDFLHVLRLMERTCKHSCERCNVLSLGTYLKTYNYYADFSKKVYRVAANSVCYYSISFLQFSTLLSRTQRRW</sequence>
<name>A0A7M7Q3J1_NASVI</name>
<dbReference type="InterPro" id="IPR029044">
    <property type="entry name" value="Nucleotide-diphossugar_trans"/>
</dbReference>
<evidence type="ECO:0000256" key="20">
    <source>
        <dbReference type="ARBA" id="ARBA00032552"/>
    </source>
</evidence>
<evidence type="ECO:0000256" key="23">
    <source>
        <dbReference type="PIRSR" id="PIRSR607754-1"/>
    </source>
</evidence>
<keyword evidence="10 24" id="KW-0479">Metal-binding</keyword>
<dbReference type="RefSeq" id="XP_031780130.1">
    <property type="nucleotide sequence ID" value="XM_031924270.2"/>
</dbReference>
<evidence type="ECO:0000256" key="13">
    <source>
        <dbReference type="ARBA" id="ARBA00023034"/>
    </source>
</evidence>
<keyword evidence="12" id="KW-1133">Transmembrane helix</keyword>
<reference evidence="27" key="1">
    <citation type="submission" date="2021-01" db="UniProtKB">
        <authorList>
            <consortium name="EnsemblMetazoa"/>
        </authorList>
    </citation>
    <scope>IDENTIFICATION</scope>
</reference>
<dbReference type="UniPathway" id="UPA00378"/>
<comment type="cofactor">
    <cofactor evidence="1 24">
        <name>Mn(2+)</name>
        <dbReference type="ChEBI" id="CHEBI:29035"/>
    </cofactor>
</comment>
<comment type="pathway">
    <text evidence="3">Protein modification; protein glycosylation.</text>
</comment>
<dbReference type="GO" id="GO:0006487">
    <property type="term" value="P:protein N-linked glycosylation"/>
    <property type="evidence" value="ECO:0007669"/>
    <property type="project" value="TreeGrafter"/>
</dbReference>
<evidence type="ECO:0000256" key="24">
    <source>
        <dbReference type="PIRSR" id="PIRSR607754-2"/>
    </source>
</evidence>
<dbReference type="GO" id="GO:0046872">
    <property type="term" value="F:metal ion binding"/>
    <property type="evidence" value="ECO:0007669"/>
    <property type="project" value="UniProtKB-KW"/>
</dbReference>
<evidence type="ECO:0000256" key="15">
    <source>
        <dbReference type="ARBA" id="ARBA00023157"/>
    </source>
</evidence>
<proteinExistence type="inferred from homology"/>
<evidence type="ECO:0000313" key="27">
    <source>
        <dbReference type="EnsemblMetazoa" id="XP_031780130"/>
    </source>
</evidence>
<protein>
    <recommendedName>
        <fullName evidence="6">Alpha-1,6-mannosyl-glycoprotein 2-beta-N-acetylglucosaminyltransferase</fullName>
        <ecNumber evidence="5">2.4.1.143</ecNumber>
    </recommendedName>
    <alternativeName>
        <fullName evidence="21">Beta-1,2-N-acetylglucosaminyltransferase II</fullName>
    </alternativeName>
    <alternativeName>
        <fullName evidence="20">GlcNAc-T II</fullName>
    </alternativeName>
    <alternativeName>
        <fullName evidence="19">Mannoside acetylglucosaminyltransferase 2</fullName>
    </alternativeName>
    <alternativeName>
        <fullName evidence="18">N-glycosyl-oligosaccharide-glycoprotein N-acetylglucosaminyltransferase II</fullName>
    </alternativeName>
</protein>
<evidence type="ECO:0000256" key="6">
    <source>
        <dbReference type="ARBA" id="ARBA00014817"/>
    </source>
</evidence>
<evidence type="ECO:0000256" key="3">
    <source>
        <dbReference type="ARBA" id="ARBA00004922"/>
    </source>
</evidence>
<evidence type="ECO:0000256" key="7">
    <source>
        <dbReference type="ARBA" id="ARBA00022676"/>
    </source>
</evidence>
<keyword evidence="28" id="KW-1185">Reference proteome</keyword>
<evidence type="ECO:0000256" key="19">
    <source>
        <dbReference type="ARBA" id="ARBA00031203"/>
    </source>
</evidence>
<evidence type="ECO:0000256" key="25">
    <source>
        <dbReference type="PIRSR" id="PIRSR607754-3"/>
    </source>
</evidence>
<dbReference type="Gene3D" id="3.90.550.10">
    <property type="entry name" value="Spore Coat Polysaccharide Biosynthesis Protein SpsA, Chain A"/>
    <property type="match status" value="1"/>
</dbReference>
<dbReference type="EnsemblMetazoa" id="XM_031924270">
    <property type="protein sequence ID" value="XP_031780130"/>
    <property type="gene ID" value="LOC116416343"/>
</dbReference>
<dbReference type="GO" id="GO:0008455">
    <property type="term" value="F:alpha-1,6-mannosylglycoprotein 2-beta-N-acetylglucosaminyltransferase activity"/>
    <property type="evidence" value="ECO:0007669"/>
    <property type="project" value="UniProtKB-EC"/>
</dbReference>
<feature type="region of interest" description="Disordered" evidence="26">
    <location>
        <begin position="95"/>
        <end position="114"/>
    </location>
</feature>
<evidence type="ECO:0000256" key="22">
    <source>
        <dbReference type="ARBA" id="ARBA00093257"/>
    </source>
</evidence>
<dbReference type="AlphaFoldDB" id="A0A7M7Q3J1"/>
<feature type="disulfide bond" evidence="25">
    <location>
        <begin position="228"/>
        <end position="242"/>
    </location>
</feature>
<evidence type="ECO:0000256" key="21">
    <source>
        <dbReference type="ARBA" id="ARBA00032915"/>
    </source>
</evidence>
<dbReference type="GO" id="GO:0009312">
    <property type="term" value="P:oligosaccharide biosynthetic process"/>
    <property type="evidence" value="ECO:0007669"/>
    <property type="project" value="InterPro"/>
</dbReference>
<evidence type="ECO:0000256" key="8">
    <source>
        <dbReference type="ARBA" id="ARBA00022679"/>
    </source>
</evidence>
<keyword evidence="7" id="KW-0328">Glycosyltransferase</keyword>
<dbReference type="GO" id="GO:0000139">
    <property type="term" value="C:Golgi membrane"/>
    <property type="evidence" value="ECO:0007669"/>
    <property type="project" value="UniProtKB-SubCell"/>
</dbReference>
<comment type="subcellular location">
    <subcellularLocation>
        <location evidence="2">Golgi apparatus membrane</location>
        <topology evidence="2">Single-pass type II membrane protein</topology>
    </subcellularLocation>
</comment>
<feature type="binding site" evidence="23">
    <location>
        <position position="186"/>
    </location>
    <ligand>
        <name>substrate</name>
    </ligand>
</feature>
<dbReference type="SMR" id="A0A7M7Q3J1"/>
<organism evidence="27 28">
    <name type="scientific">Nasonia vitripennis</name>
    <name type="common">Parasitic wasp</name>
    <dbReference type="NCBI Taxonomy" id="7425"/>
    <lineage>
        <taxon>Eukaryota</taxon>
        <taxon>Metazoa</taxon>
        <taxon>Ecdysozoa</taxon>
        <taxon>Arthropoda</taxon>
        <taxon>Hexapoda</taxon>
        <taxon>Insecta</taxon>
        <taxon>Pterygota</taxon>
        <taxon>Neoptera</taxon>
        <taxon>Endopterygota</taxon>
        <taxon>Hymenoptera</taxon>
        <taxon>Apocrita</taxon>
        <taxon>Proctotrupomorpha</taxon>
        <taxon>Chalcidoidea</taxon>
        <taxon>Pteromalidae</taxon>
        <taxon>Pteromalinae</taxon>
        <taxon>Nasonia</taxon>
    </lineage>
</organism>
<evidence type="ECO:0000256" key="17">
    <source>
        <dbReference type="ARBA" id="ARBA00023211"/>
    </source>
</evidence>
<evidence type="ECO:0000256" key="26">
    <source>
        <dbReference type="SAM" id="MobiDB-lite"/>
    </source>
</evidence>
<evidence type="ECO:0000256" key="14">
    <source>
        <dbReference type="ARBA" id="ARBA00023136"/>
    </source>
</evidence>
<dbReference type="InParanoid" id="A0A7M7Q3J1"/>
<evidence type="ECO:0000256" key="2">
    <source>
        <dbReference type="ARBA" id="ARBA00004323"/>
    </source>
</evidence>
<dbReference type="EC" id="2.4.1.143" evidence="5"/>
<dbReference type="KEGG" id="nvi:116416343"/>
<dbReference type="PANTHER" id="PTHR12871:SF0">
    <property type="entry name" value="ALPHA-1,6-MANNOSYL-GLYCOPROTEIN 2-BETA-N-ACETYLGLUCOSAMINYLTRANSFERASE"/>
    <property type="match status" value="1"/>
</dbReference>
<feature type="binding site" evidence="23">
    <location>
        <begin position="155"/>
        <end position="159"/>
    </location>
    <ligand>
        <name>substrate</name>
    </ligand>
</feature>
<keyword evidence="14" id="KW-0472">Membrane</keyword>
<evidence type="ECO:0000256" key="1">
    <source>
        <dbReference type="ARBA" id="ARBA00001936"/>
    </source>
</evidence>
<comment type="similarity">
    <text evidence="4">Belongs to the glycosyltransferase 16 (GT16) protein family.</text>
</comment>
<evidence type="ECO:0000256" key="16">
    <source>
        <dbReference type="ARBA" id="ARBA00023180"/>
    </source>
</evidence>
<feature type="disulfide bond" evidence="25">
    <location>
        <begin position="315"/>
        <end position="318"/>
    </location>
</feature>
<keyword evidence="16" id="KW-0325">Glycoprotein</keyword>
<accession>A0A7M7Q3J1</accession>
<evidence type="ECO:0000256" key="5">
    <source>
        <dbReference type="ARBA" id="ARBA00012613"/>
    </source>
</evidence>
<dbReference type="GeneID" id="116416343"/>
<keyword evidence="15 25" id="KW-1015">Disulfide bond</keyword>
<evidence type="ECO:0000256" key="11">
    <source>
        <dbReference type="ARBA" id="ARBA00022968"/>
    </source>
</evidence>
<evidence type="ECO:0000256" key="4">
    <source>
        <dbReference type="ARBA" id="ARBA00011011"/>
    </source>
</evidence>
<evidence type="ECO:0000256" key="18">
    <source>
        <dbReference type="ARBA" id="ARBA00029663"/>
    </source>
</evidence>
<comment type="catalytic activity">
    <reaction evidence="22">
        <text>an N(4)-{beta-D-GlcNAc-(1-&gt;2)-alpha-D-Man-(1-&gt;3)-[alpha-D-Man-(1-&gt;6)]-beta-D-Man-(1-&gt;4)-beta-D-GlcNAc-(1-&gt;4)-beta-D-GlcNAc}-L-asparaginyl-[protein] + UDP-N-acetyl-alpha-D-glucosamine = N(4)-{beta-D-GlcNAc-(1-&gt;2)-alpha-D-Man-(1-&gt;3)-[beta-D-GlcNAc-(1-&gt;2)-alpha-D-Man-(1-&gt;6)]-beta-D-Man-(1-&gt;4)-beta-D-GlcNAc-(1-&gt;4)-beta-D-GlcNAc}-L-asparaginyl-[protein] + UDP + H(+)</text>
        <dbReference type="Rhea" id="RHEA:12941"/>
        <dbReference type="Rhea" id="RHEA-COMP:13526"/>
        <dbReference type="Rhea" id="RHEA-COMP:14369"/>
        <dbReference type="ChEBI" id="CHEBI:15378"/>
        <dbReference type="ChEBI" id="CHEBI:57705"/>
        <dbReference type="ChEBI" id="CHEBI:58223"/>
        <dbReference type="ChEBI" id="CHEBI:60615"/>
        <dbReference type="ChEBI" id="CHEBI:60651"/>
        <dbReference type="EC" id="2.4.1.143"/>
    </reaction>
</comment>
<keyword evidence="17 24" id="KW-0464">Manganese</keyword>
<keyword evidence="13" id="KW-0333">Golgi apparatus</keyword>
<feature type="compositionally biased region" description="Low complexity" evidence="26">
    <location>
        <begin position="102"/>
        <end position="111"/>
    </location>
</feature>
<evidence type="ECO:0000256" key="10">
    <source>
        <dbReference type="ARBA" id="ARBA00022723"/>
    </source>
</evidence>
<feature type="binding site" evidence="24">
    <location>
        <position position="293"/>
    </location>
    <ligand>
        <name>Mn(2+)</name>
        <dbReference type="ChEBI" id="CHEBI:29035"/>
    </ligand>
</feature>
<dbReference type="Proteomes" id="UP000002358">
    <property type="component" value="Chromosome 2"/>
</dbReference>
<evidence type="ECO:0000256" key="9">
    <source>
        <dbReference type="ARBA" id="ARBA00022692"/>
    </source>
</evidence>
<evidence type="ECO:0000256" key="12">
    <source>
        <dbReference type="ARBA" id="ARBA00022989"/>
    </source>
</evidence>